<proteinExistence type="predicted"/>
<name>A0ABN1RP90_9ACTN</name>
<accession>A0ABN1RP90</accession>
<keyword evidence="3" id="KW-1185">Reference proteome</keyword>
<gene>
    <name evidence="2" type="ORF">GCM10009550_52950</name>
</gene>
<evidence type="ECO:0000313" key="2">
    <source>
        <dbReference type="EMBL" id="GAA0961004.1"/>
    </source>
</evidence>
<evidence type="ECO:0000313" key="3">
    <source>
        <dbReference type="Proteomes" id="UP001500665"/>
    </source>
</evidence>
<dbReference type="EMBL" id="BAAAHH010000025">
    <property type="protein sequence ID" value="GAA0961004.1"/>
    <property type="molecule type" value="Genomic_DNA"/>
</dbReference>
<feature type="compositionally biased region" description="Low complexity" evidence="1">
    <location>
        <begin position="65"/>
        <end position="75"/>
    </location>
</feature>
<sequence length="114" mass="11960">MLVVQNQAPSVDLVDSTTSACSTAFLLRIFWLNRSMIGIPVPTFSPRRGVMSSIESVRAFARSAPSSAAGAAAAPPASPVTNTKEPNPSKATPRMFSSPGDSRAGSMPPYPDKH</sequence>
<dbReference type="Proteomes" id="UP001500665">
    <property type="component" value="Unassembled WGS sequence"/>
</dbReference>
<comment type="caution">
    <text evidence="2">The sequence shown here is derived from an EMBL/GenBank/DDBJ whole genome shotgun (WGS) entry which is preliminary data.</text>
</comment>
<protein>
    <submittedName>
        <fullName evidence="2">Uncharacterized protein</fullName>
    </submittedName>
</protein>
<evidence type="ECO:0000256" key="1">
    <source>
        <dbReference type="SAM" id="MobiDB-lite"/>
    </source>
</evidence>
<feature type="compositionally biased region" description="Polar residues" evidence="1">
    <location>
        <begin position="80"/>
        <end position="90"/>
    </location>
</feature>
<organism evidence="2 3">
    <name type="scientific">Actinocorallia libanotica</name>
    <dbReference type="NCBI Taxonomy" id="46162"/>
    <lineage>
        <taxon>Bacteria</taxon>
        <taxon>Bacillati</taxon>
        <taxon>Actinomycetota</taxon>
        <taxon>Actinomycetes</taxon>
        <taxon>Streptosporangiales</taxon>
        <taxon>Thermomonosporaceae</taxon>
        <taxon>Actinocorallia</taxon>
    </lineage>
</organism>
<feature type="region of interest" description="Disordered" evidence="1">
    <location>
        <begin position="65"/>
        <end position="114"/>
    </location>
</feature>
<reference evidence="2 3" key="1">
    <citation type="journal article" date="2019" name="Int. J. Syst. Evol. Microbiol.">
        <title>The Global Catalogue of Microorganisms (GCM) 10K type strain sequencing project: providing services to taxonomists for standard genome sequencing and annotation.</title>
        <authorList>
            <consortium name="The Broad Institute Genomics Platform"/>
            <consortium name="The Broad Institute Genome Sequencing Center for Infectious Disease"/>
            <person name="Wu L."/>
            <person name="Ma J."/>
        </authorList>
    </citation>
    <scope>NUCLEOTIDE SEQUENCE [LARGE SCALE GENOMIC DNA]</scope>
    <source>
        <strain evidence="2 3">JCM 10696</strain>
    </source>
</reference>